<reference evidence="1 2" key="1">
    <citation type="journal article" date="2019" name="Genome Biol. Evol.">
        <title>Insights into the evolution of the New World diploid cottons (Gossypium, subgenus Houzingenia) based on genome sequencing.</title>
        <authorList>
            <person name="Grover C.E."/>
            <person name="Arick M.A. 2nd"/>
            <person name="Thrash A."/>
            <person name="Conover J.L."/>
            <person name="Sanders W.S."/>
            <person name="Peterson D.G."/>
            <person name="Frelichowski J.E."/>
            <person name="Scheffler J.A."/>
            <person name="Scheffler B.E."/>
            <person name="Wendel J.F."/>
        </authorList>
    </citation>
    <scope>NUCLEOTIDE SEQUENCE [LARGE SCALE GENOMIC DNA]</scope>
    <source>
        <strain evidence="1">157</strain>
        <tissue evidence="1">Leaf</tissue>
    </source>
</reference>
<evidence type="ECO:0000313" key="2">
    <source>
        <dbReference type="Proteomes" id="UP000593572"/>
    </source>
</evidence>
<proteinExistence type="predicted"/>
<dbReference type="EMBL" id="JABEZX010000010">
    <property type="protein sequence ID" value="MBA0568734.1"/>
    <property type="molecule type" value="Genomic_DNA"/>
</dbReference>
<keyword evidence="2" id="KW-1185">Reference proteome</keyword>
<accession>A0A7J8MVS2</accession>
<evidence type="ECO:0000313" key="1">
    <source>
        <dbReference type="EMBL" id="MBA0568734.1"/>
    </source>
</evidence>
<dbReference type="AlphaFoldDB" id="A0A7J8MVS2"/>
<protein>
    <submittedName>
        <fullName evidence="1">Uncharacterized protein</fullName>
    </submittedName>
</protein>
<gene>
    <name evidence="1" type="ORF">Golob_006204</name>
</gene>
<organism evidence="1 2">
    <name type="scientific">Gossypium lobatum</name>
    <dbReference type="NCBI Taxonomy" id="34289"/>
    <lineage>
        <taxon>Eukaryota</taxon>
        <taxon>Viridiplantae</taxon>
        <taxon>Streptophyta</taxon>
        <taxon>Embryophyta</taxon>
        <taxon>Tracheophyta</taxon>
        <taxon>Spermatophyta</taxon>
        <taxon>Magnoliopsida</taxon>
        <taxon>eudicotyledons</taxon>
        <taxon>Gunneridae</taxon>
        <taxon>Pentapetalae</taxon>
        <taxon>rosids</taxon>
        <taxon>malvids</taxon>
        <taxon>Malvales</taxon>
        <taxon>Malvaceae</taxon>
        <taxon>Malvoideae</taxon>
        <taxon>Gossypium</taxon>
    </lineage>
</organism>
<dbReference type="Proteomes" id="UP000593572">
    <property type="component" value="Unassembled WGS sequence"/>
</dbReference>
<name>A0A7J8MVS2_9ROSI</name>
<comment type="caution">
    <text evidence="1">The sequence shown here is derived from an EMBL/GenBank/DDBJ whole genome shotgun (WGS) entry which is preliminary data.</text>
</comment>
<sequence>MQPELLLVKRTLVSKVVLAWDFYQYPGPIYQYNQSATNTLRTSTKTIQVSS</sequence>